<protein>
    <submittedName>
        <fullName evidence="1">Uncharacterized protein</fullName>
    </submittedName>
</protein>
<gene>
    <name evidence="1" type="ORF">NSMM_250019</name>
</gene>
<name>A0A1G5SBW2_9PROT</name>
<evidence type="ECO:0000313" key="1">
    <source>
        <dbReference type="EMBL" id="SCZ84693.1"/>
    </source>
</evidence>
<reference evidence="1 2" key="1">
    <citation type="submission" date="2016-10" db="EMBL/GenBank/DDBJ databases">
        <authorList>
            <person name="de Groot N.N."/>
        </authorList>
    </citation>
    <scope>NUCLEOTIDE SEQUENCE [LARGE SCALE GENOMIC DNA]</scope>
    <source>
        <strain evidence="1">1</strain>
    </source>
</reference>
<accession>A0A1G5SBW2</accession>
<keyword evidence="2" id="KW-1185">Reference proteome</keyword>
<sequence>MKVFAINLLDWSDGGPEPGAEAGEIDDTIDVEPLLPSIGLTWNQFWFFVNETQAVQQLDDLAFAIGDLPGLLDMVCNLLNLPIRS</sequence>
<evidence type="ECO:0000313" key="2">
    <source>
        <dbReference type="Proteomes" id="UP000198729"/>
    </source>
</evidence>
<dbReference type="EMBL" id="FMWO01000031">
    <property type="protein sequence ID" value="SCZ84693.1"/>
    <property type="molecule type" value="Genomic_DNA"/>
</dbReference>
<proteinExistence type="predicted"/>
<dbReference type="RefSeq" id="WP_245654655.1">
    <property type="nucleotide sequence ID" value="NZ_FMWO01000031.1"/>
</dbReference>
<dbReference type="Proteomes" id="UP000198729">
    <property type="component" value="Unassembled WGS sequence"/>
</dbReference>
<organism evidence="1 2">
    <name type="scientific">Nitrosomonas mobilis</name>
    <dbReference type="NCBI Taxonomy" id="51642"/>
    <lineage>
        <taxon>Bacteria</taxon>
        <taxon>Pseudomonadati</taxon>
        <taxon>Pseudomonadota</taxon>
        <taxon>Betaproteobacteria</taxon>
        <taxon>Nitrosomonadales</taxon>
        <taxon>Nitrosomonadaceae</taxon>
        <taxon>Nitrosomonas</taxon>
    </lineage>
</organism>
<dbReference type="AlphaFoldDB" id="A0A1G5SBW2"/>